<organism evidence="2 3">
    <name type="scientific">Melipona bicolor</name>
    <dbReference type="NCBI Taxonomy" id="60889"/>
    <lineage>
        <taxon>Eukaryota</taxon>
        <taxon>Metazoa</taxon>
        <taxon>Ecdysozoa</taxon>
        <taxon>Arthropoda</taxon>
        <taxon>Hexapoda</taxon>
        <taxon>Insecta</taxon>
        <taxon>Pterygota</taxon>
        <taxon>Neoptera</taxon>
        <taxon>Endopterygota</taxon>
        <taxon>Hymenoptera</taxon>
        <taxon>Apocrita</taxon>
        <taxon>Aculeata</taxon>
        <taxon>Apoidea</taxon>
        <taxon>Anthophila</taxon>
        <taxon>Apidae</taxon>
        <taxon>Melipona</taxon>
    </lineage>
</organism>
<dbReference type="Proteomes" id="UP001177670">
    <property type="component" value="Unassembled WGS sequence"/>
</dbReference>
<name>A0AA40FFW7_9HYME</name>
<dbReference type="EMBL" id="JAHYIQ010000045">
    <property type="protein sequence ID" value="KAK1118124.1"/>
    <property type="molecule type" value="Genomic_DNA"/>
</dbReference>
<reference evidence="2" key="1">
    <citation type="submission" date="2021-10" db="EMBL/GenBank/DDBJ databases">
        <title>Melipona bicolor Genome sequencing and assembly.</title>
        <authorList>
            <person name="Araujo N.S."/>
            <person name="Arias M.C."/>
        </authorList>
    </citation>
    <scope>NUCLEOTIDE SEQUENCE</scope>
    <source>
        <strain evidence="2">USP_2M_L1-L4_2017</strain>
        <tissue evidence="2">Whole body</tissue>
    </source>
</reference>
<evidence type="ECO:0000313" key="2">
    <source>
        <dbReference type="EMBL" id="KAK1118124.1"/>
    </source>
</evidence>
<evidence type="ECO:0000313" key="3">
    <source>
        <dbReference type="Proteomes" id="UP001177670"/>
    </source>
</evidence>
<protein>
    <submittedName>
        <fullName evidence="2">Uncharacterized protein</fullName>
    </submittedName>
</protein>
<feature type="region of interest" description="Disordered" evidence="1">
    <location>
        <begin position="44"/>
        <end position="78"/>
    </location>
</feature>
<feature type="compositionally biased region" description="Basic and acidic residues" evidence="1">
    <location>
        <begin position="51"/>
        <end position="66"/>
    </location>
</feature>
<keyword evidence="3" id="KW-1185">Reference proteome</keyword>
<evidence type="ECO:0000256" key="1">
    <source>
        <dbReference type="SAM" id="MobiDB-lite"/>
    </source>
</evidence>
<sequence>MKQRSPEAGGDRRSFYIACSLHREEEDLFPRLNLTRTRCRINEKRKRQKRLKSESPEERSGRERQLSEPAYSPGNLGNRTNALKYVARVIALGFGAIKDNRHLENRTLLNVAMAKLARSNGPDPKINTL</sequence>
<dbReference type="AlphaFoldDB" id="A0AA40FFW7"/>
<accession>A0AA40FFW7</accession>
<gene>
    <name evidence="2" type="ORF">K0M31_015400</name>
</gene>
<comment type="caution">
    <text evidence="2">The sequence shown here is derived from an EMBL/GenBank/DDBJ whole genome shotgun (WGS) entry which is preliminary data.</text>
</comment>
<proteinExistence type="predicted"/>